<dbReference type="RefSeq" id="WP_248167126.1">
    <property type="nucleotide sequence ID" value="NZ_JALNJA010000001.1"/>
</dbReference>
<accession>A0A9Q4C8P6</accession>
<evidence type="ECO:0000313" key="1">
    <source>
        <dbReference type="EMBL" id="MCX7467505.1"/>
    </source>
</evidence>
<evidence type="ECO:0000313" key="2">
    <source>
        <dbReference type="Proteomes" id="UP001071478"/>
    </source>
</evidence>
<organism evidence="1 2">
    <name type="scientific">Corynebacterium pygosceleis</name>
    <dbReference type="NCBI Taxonomy" id="2800406"/>
    <lineage>
        <taxon>Bacteria</taxon>
        <taxon>Bacillati</taxon>
        <taxon>Actinomycetota</taxon>
        <taxon>Actinomycetes</taxon>
        <taxon>Mycobacteriales</taxon>
        <taxon>Corynebacteriaceae</taxon>
        <taxon>Corynebacterium</taxon>
    </lineage>
</organism>
<proteinExistence type="predicted"/>
<dbReference type="Proteomes" id="UP001071478">
    <property type="component" value="Unassembled WGS sequence"/>
</dbReference>
<dbReference type="AlphaFoldDB" id="A0A9Q4C8P6"/>
<name>A0A9Q4C8P6_9CORY</name>
<protein>
    <submittedName>
        <fullName evidence="1">Uncharacterized protein</fullName>
    </submittedName>
</protein>
<comment type="caution">
    <text evidence="1">The sequence shown here is derived from an EMBL/GenBank/DDBJ whole genome shotgun (WGS) entry which is preliminary data.</text>
</comment>
<gene>
    <name evidence="1" type="ORF">OS129_01230</name>
</gene>
<sequence length="100" mass="10882">MPPVARSADPEQFVRNAATTLFAWDTTTGLLPLDYISAILTVRDPSGAEQAGLANDVAAYLLSRTAWQDLREYGTSQRPMIDRAYIPDQWGAAGAQAPEE</sequence>
<reference evidence="1" key="1">
    <citation type="submission" date="2022-11" db="EMBL/GenBank/DDBJ databases">
        <title>Corynebacterium sp. isolated from Penguins.</title>
        <authorList>
            <person name="Sedlar K."/>
            <person name="Svec P."/>
        </authorList>
    </citation>
    <scope>NUCLEOTIDE SEQUENCE</scope>
    <source>
        <strain evidence="1">P7374</strain>
    </source>
</reference>
<dbReference type="EMBL" id="JAPMKU010000001">
    <property type="protein sequence ID" value="MCX7467505.1"/>
    <property type="molecule type" value="Genomic_DNA"/>
</dbReference>